<accession>A0ACB8GID6</accession>
<keyword evidence="2" id="KW-1185">Reference proteome</keyword>
<dbReference type="EMBL" id="JAFIQS020000013">
    <property type="protein sequence ID" value="KAH9474830.1"/>
    <property type="molecule type" value="Genomic_DNA"/>
</dbReference>
<sequence length="138" mass="15131">MSGSEDMDVDLAGARRKLIDIMETNQEGADETGRSQDQEKGKESELSELETDQKDTNGTERGQDQEKGEKSGFNDDVPDNQNKEDNTVDNNCDVIMDIPDGAINNTVSVANIEDDTVDKNHDVIMDTPDGVINNMVPV</sequence>
<protein>
    <submittedName>
        <fullName evidence="1">Uncharacterized protein</fullName>
    </submittedName>
</protein>
<name>A0ACB8GID6_PSICU</name>
<evidence type="ECO:0000313" key="2">
    <source>
        <dbReference type="Proteomes" id="UP000664032"/>
    </source>
</evidence>
<evidence type="ECO:0000313" key="1">
    <source>
        <dbReference type="EMBL" id="KAH9474830.1"/>
    </source>
</evidence>
<dbReference type="Proteomes" id="UP000664032">
    <property type="component" value="Unassembled WGS sequence"/>
</dbReference>
<reference evidence="1" key="1">
    <citation type="submission" date="2021-10" db="EMBL/GenBank/DDBJ databases">
        <title>Psilocybe cubensis genome.</title>
        <authorList>
            <person name="Mckernan K.J."/>
            <person name="Crawford S."/>
            <person name="Trippe A."/>
            <person name="Kane L.T."/>
            <person name="Mclaughlin S."/>
        </authorList>
    </citation>
    <scope>NUCLEOTIDE SEQUENCE</scope>
    <source>
        <strain evidence="1">MGC-MH-2018</strain>
    </source>
</reference>
<comment type="caution">
    <text evidence="1">The sequence shown here is derived from an EMBL/GenBank/DDBJ whole genome shotgun (WGS) entry which is preliminary data.</text>
</comment>
<organism evidence="1 2">
    <name type="scientific">Psilocybe cubensis</name>
    <name type="common">Psychedelic mushroom</name>
    <name type="synonym">Stropharia cubensis</name>
    <dbReference type="NCBI Taxonomy" id="181762"/>
    <lineage>
        <taxon>Eukaryota</taxon>
        <taxon>Fungi</taxon>
        <taxon>Dikarya</taxon>
        <taxon>Basidiomycota</taxon>
        <taxon>Agaricomycotina</taxon>
        <taxon>Agaricomycetes</taxon>
        <taxon>Agaricomycetidae</taxon>
        <taxon>Agaricales</taxon>
        <taxon>Agaricineae</taxon>
        <taxon>Strophariaceae</taxon>
        <taxon>Psilocybe</taxon>
    </lineage>
</organism>
<proteinExistence type="predicted"/>
<gene>
    <name evidence="1" type="ORF">JR316_0013296</name>
</gene>